<dbReference type="CDD" id="cd00086">
    <property type="entry name" value="homeodomain"/>
    <property type="match status" value="1"/>
</dbReference>
<feature type="compositionally biased region" description="Polar residues" evidence="11">
    <location>
        <begin position="87"/>
        <end position="97"/>
    </location>
</feature>
<dbReference type="AlphaFoldDB" id="A0A183SGR8"/>
<evidence type="ECO:0000313" key="15">
    <source>
        <dbReference type="Proteomes" id="UP000275846"/>
    </source>
</evidence>
<dbReference type="InterPro" id="IPR051649">
    <property type="entry name" value="CUT_Homeobox"/>
</dbReference>
<accession>A0A183SGR8</accession>
<reference evidence="14 15" key="2">
    <citation type="submission" date="2018-11" db="EMBL/GenBank/DDBJ databases">
        <authorList>
            <consortium name="Pathogen Informatics"/>
        </authorList>
    </citation>
    <scope>NUCLEOTIDE SEQUENCE [LARGE SCALE GENOMIC DNA]</scope>
    <source>
        <strain evidence="14 15">NST_G2</strain>
    </source>
</reference>
<evidence type="ECO:0000256" key="4">
    <source>
        <dbReference type="ARBA" id="ARBA00023125"/>
    </source>
</evidence>
<evidence type="ECO:0000313" key="16">
    <source>
        <dbReference type="WBParaSite" id="SSLN_0000351901-mRNA-1"/>
    </source>
</evidence>
<dbReference type="Gene3D" id="1.10.10.60">
    <property type="entry name" value="Homeodomain-like"/>
    <property type="match status" value="1"/>
</dbReference>
<evidence type="ECO:0000256" key="10">
    <source>
        <dbReference type="RuleBase" id="RU361129"/>
    </source>
</evidence>
<evidence type="ECO:0000256" key="1">
    <source>
        <dbReference type="ARBA" id="ARBA00004123"/>
    </source>
</evidence>
<keyword evidence="15" id="KW-1185">Reference proteome</keyword>
<evidence type="ECO:0000256" key="6">
    <source>
        <dbReference type="ARBA" id="ARBA00023163"/>
    </source>
</evidence>
<dbReference type="SMART" id="SM01109">
    <property type="entry name" value="CUT"/>
    <property type="match status" value="1"/>
</dbReference>
<evidence type="ECO:0000256" key="9">
    <source>
        <dbReference type="RuleBase" id="RU000682"/>
    </source>
</evidence>
<dbReference type="SMART" id="SM00389">
    <property type="entry name" value="HOX"/>
    <property type="match status" value="1"/>
</dbReference>
<keyword evidence="5 8" id="KW-0371">Homeobox</keyword>
<keyword evidence="4 8" id="KW-0238">DNA-binding</keyword>
<sequence length="1010" mass="109054">MDFSVAQFTAGSIIPDTSSSPLPLVKHDYTVSAEQSQSTSYSDVSDASSIFHSVTSFADAKGPYNNSLPNCGPEDFSRTCFPYTGIDSTSETNSTPEGVQFLPFDGLSRADKGSEKVDHICTDSPSQDETSNPTNNSLIPDRLTNNIGQTVSPYETGEAPVYGGYYFGDHLDFSAENQRRIRENDTSTANYRYATLTDFKNMAPNALGGPLDPNMPNWTSCSEAVTSHSNPVHSTVLSSSPSHYPVDQDQLLDCSNRDGNKGYDGCGDSDDFSAAEQAIFLDQEFNGTPYLPPNQTQSMNTQCMDSQNFPNPTYNQGNFPTIFSYPNMPVDSKFGFGNSNQNPRPDVNSPSFLLNTGDPSNLNICSRNMGMVGTPDSCEPQNCSPDKDLYLHPNQGSLAASHSWSGELGIPKDVMMNALAQTRAGIKMPILPEKEELNTKELAQRVSAELKRYSIPQAVFAQRVLCRSQGTLSDLLRNPKPWSKLKSGRETFRRMWKWLQEPECQRMSALRLAGKYLQSGSQTDKQRNKALLTLPMRLALEKNKEPELVCTDEIRSCKRPRLVFTDIQRRTLHAIFKETKRPSKEMQTTIAQQLGLEISTVANFFMNARRRSSEKWQDGDSKNSSLADSSSPRSSTSQQDGMQMLQSKHPRDTVDDFSNDATLLATGGRNATANGASILNLKTGSGAHGVAPFPAYSNSGEVAAAGGVGSYANFGITFAGDSDPRTATGTPLNNLPYGQCMQAAQAAGLNLQPAFVPSLMESRQQFAHSGQSAGSSSNGGVDAVVCPPSAVAPSAFSPHMYGGASGLGNPLHNQLTSLTQQNFIQKRLFPYARATASQYQKPAHYPSSASGLPSEGGLPAQVPNAFEDPAAAAAAAANFGLLPFPPGAASRTFRNHGSLFDLQRLASASQIDPRFLATATELSAGHQSLRDQALEICSSMTAAGYVGFQRSSNERTGHTVHPSGAVNSESCNHSGDAKEEKMRGETMAEVEPSTEVALVTKLETSLEQSE</sequence>
<dbReference type="InterPro" id="IPR003350">
    <property type="entry name" value="CUT_dom"/>
</dbReference>
<dbReference type="EMBL" id="UYSU01032534">
    <property type="protein sequence ID" value="VDL89801.1"/>
    <property type="molecule type" value="Genomic_DNA"/>
</dbReference>
<dbReference type="FunFam" id="1.10.260.40:FF:000005">
    <property type="entry name" value="One cut domain family member"/>
    <property type="match status" value="1"/>
</dbReference>
<dbReference type="FunFam" id="1.10.10.60:FF:000054">
    <property type="entry name" value="One cut domain family member"/>
    <property type="match status" value="1"/>
</dbReference>
<dbReference type="OrthoDB" id="10068888at2759"/>
<evidence type="ECO:0000256" key="3">
    <source>
        <dbReference type="ARBA" id="ARBA00023015"/>
    </source>
</evidence>
<dbReference type="SUPFAM" id="SSF46689">
    <property type="entry name" value="Homeodomain-like"/>
    <property type="match status" value="1"/>
</dbReference>
<dbReference type="PROSITE" id="PS50071">
    <property type="entry name" value="HOMEOBOX_2"/>
    <property type="match status" value="1"/>
</dbReference>
<organism evidence="16">
    <name type="scientific">Schistocephalus solidus</name>
    <name type="common">Tapeworm</name>
    <dbReference type="NCBI Taxonomy" id="70667"/>
    <lineage>
        <taxon>Eukaryota</taxon>
        <taxon>Metazoa</taxon>
        <taxon>Spiralia</taxon>
        <taxon>Lophotrochozoa</taxon>
        <taxon>Platyhelminthes</taxon>
        <taxon>Cestoda</taxon>
        <taxon>Eucestoda</taxon>
        <taxon>Diphyllobothriidea</taxon>
        <taxon>Diphyllobothriidae</taxon>
        <taxon>Schistocephalus</taxon>
    </lineage>
</organism>
<dbReference type="InterPro" id="IPR001356">
    <property type="entry name" value="HD"/>
</dbReference>
<dbReference type="PROSITE" id="PS51042">
    <property type="entry name" value="CUT"/>
    <property type="match status" value="1"/>
</dbReference>
<dbReference type="InterPro" id="IPR009057">
    <property type="entry name" value="Homeodomain-like_sf"/>
</dbReference>
<dbReference type="Gene3D" id="1.10.260.40">
    <property type="entry name" value="lambda repressor-like DNA-binding domains"/>
    <property type="match status" value="1"/>
</dbReference>
<comment type="subcellular location">
    <subcellularLocation>
        <location evidence="1 8 9">Nucleus</location>
    </subcellularLocation>
</comment>
<feature type="compositionally biased region" description="Low complexity" evidence="11">
    <location>
        <begin position="622"/>
        <end position="637"/>
    </location>
</feature>
<evidence type="ECO:0000256" key="11">
    <source>
        <dbReference type="SAM" id="MobiDB-lite"/>
    </source>
</evidence>
<feature type="domain" description="CUT" evidence="13">
    <location>
        <begin position="428"/>
        <end position="514"/>
    </location>
</feature>
<evidence type="ECO:0000313" key="14">
    <source>
        <dbReference type="EMBL" id="VDL89801.1"/>
    </source>
</evidence>
<dbReference type="WBParaSite" id="SSLN_0000351901-mRNA-1">
    <property type="protein sequence ID" value="SSLN_0000351901-mRNA-1"/>
    <property type="gene ID" value="SSLN_0000351901"/>
</dbReference>
<dbReference type="Pfam" id="PF00046">
    <property type="entry name" value="Homeodomain"/>
    <property type="match status" value="1"/>
</dbReference>
<keyword evidence="7 8" id="KW-0539">Nucleus</keyword>
<feature type="compositionally biased region" description="Basic and acidic residues" evidence="11">
    <location>
        <begin position="108"/>
        <end position="121"/>
    </location>
</feature>
<proteinExistence type="inferred from homology"/>
<feature type="compositionally biased region" description="Basic and acidic residues" evidence="11">
    <location>
        <begin position="975"/>
        <end position="986"/>
    </location>
</feature>
<reference evidence="16" key="1">
    <citation type="submission" date="2016-06" db="UniProtKB">
        <authorList>
            <consortium name="WormBaseParasite"/>
        </authorList>
    </citation>
    <scope>IDENTIFICATION</scope>
</reference>
<dbReference type="STRING" id="70667.A0A183SGR8"/>
<feature type="region of interest" description="Disordered" evidence="11">
    <location>
        <begin position="954"/>
        <end position="997"/>
    </location>
</feature>
<dbReference type="SUPFAM" id="SSF47413">
    <property type="entry name" value="lambda repressor-like DNA-binding domains"/>
    <property type="match status" value="1"/>
</dbReference>
<dbReference type="Pfam" id="PF02376">
    <property type="entry name" value="CUT"/>
    <property type="match status" value="1"/>
</dbReference>
<dbReference type="PANTHER" id="PTHR14057">
    <property type="entry name" value="TRANSCRIPTION FACTOR ONECUT"/>
    <property type="match status" value="1"/>
</dbReference>
<feature type="compositionally biased region" description="Basic and acidic residues" evidence="11">
    <location>
        <begin position="611"/>
        <end position="621"/>
    </location>
</feature>
<evidence type="ECO:0000256" key="2">
    <source>
        <dbReference type="ARBA" id="ARBA00008190"/>
    </source>
</evidence>
<evidence type="ECO:0000256" key="8">
    <source>
        <dbReference type="PROSITE-ProRule" id="PRU00108"/>
    </source>
</evidence>
<evidence type="ECO:0000259" key="12">
    <source>
        <dbReference type="PROSITE" id="PS50071"/>
    </source>
</evidence>
<keyword evidence="6 10" id="KW-0804">Transcription</keyword>
<name>A0A183SGR8_SCHSO</name>
<dbReference type="GO" id="GO:0000981">
    <property type="term" value="F:DNA-binding transcription factor activity, RNA polymerase II-specific"/>
    <property type="evidence" value="ECO:0007669"/>
    <property type="project" value="TreeGrafter"/>
</dbReference>
<comment type="similarity">
    <text evidence="2 10">Belongs to the CUT homeobox family.</text>
</comment>
<dbReference type="GO" id="GO:0005634">
    <property type="term" value="C:nucleus"/>
    <property type="evidence" value="ECO:0007669"/>
    <property type="project" value="UniProtKB-SubCell"/>
</dbReference>
<dbReference type="Proteomes" id="UP000275846">
    <property type="component" value="Unassembled WGS sequence"/>
</dbReference>
<feature type="compositionally biased region" description="Polar residues" evidence="11">
    <location>
        <begin position="123"/>
        <end position="147"/>
    </location>
</feature>
<feature type="region of interest" description="Disordered" evidence="11">
    <location>
        <begin position="87"/>
        <end position="147"/>
    </location>
</feature>
<dbReference type="InterPro" id="IPR010982">
    <property type="entry name" value="Lambda_DNA-bd_dom_sf"/>
</dbReference>
<evidence type="ECO:0000256" key="7">
    <source>
        <dbReference type="ARBA" id="ARBA00023242"/>
    </source>
</evidence>
<dbReference type="PANTHER" id="PTHR14057:SF47">
    <property type="entry name" value="HOMEOBOX PROTEIN ONECUT"/>
    <property type="match status" value="1"/>
</dbReference>
<dbReference type="GO" id="GO:0000978">
    <property type="term" value="F:RNA polymerase II cis-regulatory region sequence-specific DNA binding"/>
    <property type="evidence" value="ECO:0007669"/>
    <property type="project" value="TreeGrafter"/>
</dbReference>
<protein>
    <recommendedName>
        <fullName evidence="10">One cut domain family member</fullName>
    </recommendedName>
</protein>
<evidence type="ECO:0000256" key="5">
    <source>
        <dbReference type="ARBA" id="ARBA00023155"/>
    </source>
</evidence>
<feature type="region of interest" description="Disordered" evidence="11">
    <location>
        <begin position="611"/>
        <end position="658"/>
    </location>
</feature>
<evidence type="ECO:0000259" key="13">
    <source>
        <dbReference type="PROSITE" id="PS51042"/>
    </source>
</evidence>
<feature type="DNA-binding region" description="Homeobox" evidence="8">
    <location>
        <begin position="557"/>
        <end position="616"/>
    </location>
</feature>
<keyword evidence="3 10" id="KW-0805">Transcription regulation</keyword>
<gene>
    <name evidence="14" type="ORF">SSLN_LOCUS3416</name>
</gene>
<feature type="domain" description="Homeobox" evidence="12">
    <location>
        <begin position="555"/>
        <end position="615"/>
    </location>
</feature>